<dbReference type="RefSeq" id="WP_170035630.1">
    <property type="nucleotide sequence ID" value="NZ_JABDTL010000001.1"/>
</dbReference>
<dbReference type="Pfam" id="PF13676">
    <property type="entry name" value="TIR_2"/>
    <property type="match status" value="1"/>
</dbReference>
<protein>
    <recommendedName>
        <fullName evidence="1">TIR domain-containing protein</fullName>
    </recommendedName>
</protein>
<evidence type="ECO:0000259" key="1">
    <source>
        <dbReference type="PROSITE" id="PS50104"/>
    </source>
</evidence>
<dbReference type="InterPro" id="IPR000157">
    <property type="entry name" value="TIR_dom"/>
</dbReference>
<name>A0A841GWR0_9BACT</name>
<dbReference type="InterPro" id="IPR035897">
    <property type="entry name" value="Toll_tir_struct_dom_sf"/>
</dbReference>
<dbReference type="SUPFAM" id="SSF52200">
    <property type="entry name" value="Toll/Interleukin receptor TIR domain"/>
    <property type="match status" value="1"/>
</dbReference>
<sequence>MWNFFISHATEEKDAVARPLAIELGARGFTVWYDESSLVMGDSLRRSIDAGLSQSRFGVVILSRHFFSKEWPQRELDGLVSREIGEGKVILPV</sequence>
<dbReference type="PROSITE" id="PS50104">
    <property type="entry name" value="TIR"/>
    <property type="match status" value="1"/>
</dbReference>
<accession>A0A841GWR0</accession>
<dbReference type="Gene3D" id="3.40.50.10140">
    <property type="entry name" value="Toll/interleukin-1 receptor homology (TIR) domain"/>
    <property type="match status" value="1"/>
</dbReference>
<gene>
    <name evidence="2" type="ORF">HNQ61_001852</name>
</gene>
<dbReference type="AlphaFoldDB" id="A0A841GWR0"/>
<keyword evidence="3" id="KW-1185">Reference proteome</keyword>
<organism evidence="2 3">
    <name type="scientific">Longimicrobium terrae</name>
    <dbReference type="NCBI Taxonomy" id="1639882"/>
    <lineage>
        <taxon>Bacteria</taxon>
        <taxon>Pseudomonadati</taxon>
        <taxon>Gemmatimonadota</taxon>
        <taxon>Longimicrobiia</taxon>
        <taxon>Longimicrobiales</taxon>
        <taxon>Longimicrobiaceae</taxon>
        <taxon>Longimicrobium</taxon>
    </lineage>
</organism>
<comment type="caution">
    <text evidence="2">The sequence shown here is derived from an EMBL/GenBank/DDBJ whole genome shotgun (WGS) entry which is preliminary data.</text>
</comment>
<evidence type="ECO:0000313" key="3">
    <source>
        <dbReference type="Proteomes" id="UP000582837"/>
    </source>
</evidence>
<evidence type="ECO:0000313" key="2">
    <source>
        <dbReference type="EMBL" id="MBB6070233.1"/>
    </source>
</evidence>
<dbReference type="EMBL" id="JACHIA010000004">
    <property type="protein sequence ID" value="MBB6070233.1"/>
    <property type="molecule type" value="Genomic_DNA"/>
</dbReference>
<dbReference type="Proteomes" id="UP000582837">
    <property type="component" value="Unassembled WGS sequence"/>
</dbReference>
<reference evidence="2 3" key="1">
    <citation type="submission" date="2020-08" db="EMBL/GenBank/DDBJ databases">
        <title>Genomic Encyclopedia of Type Strains, Phase IV (KMG-IV): sequencing the most valuable type-strain genomes for metagenomic binning, comparative biology and taxonomic classification.</title>
        <authorList>
            <person name="Goeker M."/>
        </authorList>
    </citation>
    <scope>NUCLEOTIDE SEQUENCE [LARGE SCALE GENOMIC DNA]</scope>
    <source>
        <strain evidence="2 3">DSM 29007</strain>
    </source>
</reference>
<feature type="domain" description="TIR" evidence="1">
    <location>
        <begin position="1"/>
        <end position="93"/>
    </location>
</feature>
<dbReference type="GO" id="GO:0007165">
    <property type="term" value="P:signal transduction"/>
    <property type="evidence" value="ECO:0007669"/>
    <property type="project" value="InterPro"/>
</dbReference>
<proteinExistence type="predicted"/>